<gene>
    <name evidence="2" type="ORF">LTR69_007852</name>
</gene>
<feature type="region of interest" description="Disordered" evidence="1">
    <location>
        <begin position="1"/>
        <end position="70"/>
    </location>
</feature>
<comment type="caution">
    <text evidence="2">The sequence shown here is derived from an EMBL/GenBank/DDBJ whole genome shotgun (WGS) entry which is preliminary data.</text>
</comment>
<evidence type="ECO:0008006" key="4">
    <source>
        <dbReference type="Google" id="ProtNLM"/>
    </source>
</evidence>
<feature type="region of interest" description="Disordered" evidence="1">
    <location>
        <begin position="146"/>
        <end position="169"/>
    </location>
</feature>
<feature type="compositionally biased region" description="Polar residues" evidence="1">
    <location>
        <begin position="58"/>
        <end position="70"/>
    </location>
</feature>
<dbReference type="EMBL" id="JAVRRF010000018">
    <property type="protein sequence ID" value="KAK5056311.1"/>
    <property type="molecule type" value="Genomic_DNA"/>
</dbReference>
<organism evidence="2 3">
    <name type="scientific">Exophiala sideris</name>
    <dbReference type="NCBI Taxonomy" id="1016849"/>
    <lineage>
        <taxon>Eukaryota</taxon>
        <taxon>Fungi</taxon>
        <taxon>Dikarya</taxon>
        <taxon>Ascomycota</taxon>
        <taxon>Pezizomycotina</taxon>
        <taxon>Eurotiomycetes</taxon>
        <taxon>Chaetothyriomycetidae</taxon>
        <taxon>Chaetothyriales</taxon>
        <taxon>Herpotrichiellaceae</taxon>
        <taxon>Exophiala</taxon>
    </lineage>
</organism>
<protein>
    <recommendedName>
        <fullName evidence="4">GATA-type domain-containing protein</fullName>
    </recommendedName>
</protein>
<feature type="region of interest" description="Disordered" evidence="1">
    <location>
        <begin position="205"/>
        <end position="284"/>
    </location>
</feature>
<evidence type="ECO:0000313" key="2">
    <source>
        <dbReference type="EMBL" id="KAK5056311.1"/>
    </source>
</evidence>
<feature type="compositionally biased region" description="Low complexity" evidence="1">
    <location>
        <begin position="150"/>
        <end position="160"/>
    </location>
</feature>
<proteinExistence type="predicted"/>
<dbReference type="Proteomes" id="UP001345691">
    <property type="component" value="Unassembled WGS sequence"/>
</dbReference>
<keyword evidence="3" id="KW-1185">Reference proteome</keyword>
<sequence length="284" mass="30336">MTSIGPPNHVLANQVIPKAGSPHPTAIDPLRNTRVTTHVTMKKSSNKPDAMSEKQKPSETSPQGASFNQSPSFTARLASMFQVSEQRLNESAHDLSAAFRKYKFAQLQKTAKTNRSSVPVAQDEVVGSDICADVHSKERTSLGLANNMNLTTPSTSSTLPRFGGPQPPASPPLTLDYNEDDAMCSAGVGKEDVVETADEASYLKTHLDLPSRGPSRSSKDETASTTSTTASRNKTTCKSCGAPGSQVTPLVPCNRSKLWTNSSADDAYKKNGKRRAGTILKETA</sequence>
<evidence type="ECO:0000256" key="1">
    <source>
        <dbReference type="SAM" id="MobiDB-lite"/>
    </source>
</evidence>
<feature type="compositionally biased region" description="Low complexity" evidence="1">
    <location>
        <begin position="223"/>
        <end position="236"/>
    </location>
</feature>
<reference evidence="2 3" key="1">
    <citation type="submission" date="2023-08" db="EMBL/GenBank/DDBJ databases">
        <title>Black Yeasts Isolated from many extreme environments.</title>
        <authorList>
            <person name="Coleine C."/>
            <person name="Stajich J.E."/>
            <person name="Selbmann L."/>
        </authorList>
    </citation>
    <scope>NUCLEOTIDE SEQUENCE [LARGE SCALE GENOMIC DNA]</scope>
    <source>
        <strain evidence="2 3">CCFEE 6328</strain>
    </source>
</reference>
<evidence type="ECO:0000313" key="3">
    <source>
        <dbReference type="Proteomes" id="UP001345691"/>
    </source>
</evidence>
<name>A0ABR0J4H5_9EURO</name>
<accession>A0ABR0J4H5</accession>